<dbReference type="EMBL" id="JBHSIU010000130">
    <property type="protein sequence ID" value="MFC5008228.1"/>
    <property type="molecule type" value="Genomic_DNA"/>
</dbReference>
<name>A0ABV9WKY8_9ACTN</name>
<keyword evidence="8" id="KW-0902">Two-component regulatory system</keyword>
<evidence type="ECO:0000256" key="10">
    <source>
        <dbReference type="SAM" id="MobiDB-lite"/>
    </source>
</evidence>
<dbReference type="Gene3D" id="3.30.450.20">
    <property type="entry name" value="PAS domain"/>
    <property type="match status" value="1"/>
</dbReference>
<feature type="domain" description="PAS" evidence="11">
    <location>
        <begin position="145"/>
        <end position="215"/>
    </location>
</feature>
<dbReference type="SMART" id="SM00065">
    <property type="entry name" value="GAF"/>
    <property type="match status" value="1"/>
</dbReference>
<evidence type="ECO:0000256" key="2">
    <source>
        <dbReference type="ARBA" id="ARBA00012438"/>
    </source>
</evidence>
<keyword evidence="6" id="KW-0418">Kinase</keyword>
<dbReference type="PANTHER" id="PTHR24421:SF10">
    <property type="entry name" value="NITRATE_NITRITE SENSOR PROTEIN NARQ"/>
    <property type="match status" value="1"/>
</dbReference>
<protein>
    <recommendedName>
        <fullName evidence="2">histidine kinase</fullName>
        <ecNumber evidence="2">2.7.13.3</ecNumber>
    </recommendedName>
</protein>
<dbReference type="Pfam" id="PF07730">
    <property type="entry name" value="HisKA_3"/>
    <property type="match status" value="1"/>
</dbReference>
<dbReference type="InterPro" id="IPR011712">
    <property type="entry name" value="Sig_transdc_His_kin_sub3_dim/P"/>
</dbReference>
<keyword evidence="9" id="KW-0175">Coiled coil</keyword>
<gene>
    <name evidence="12" type="ORF">ACFPIJ_61755</name>
</gene>
<dbReference type="Pfam" id="PF08447">
    <property type="entry name" value="PAS_3"/>
    <property type="match status" value="1"/>
</dbReference>
<dbReference type="Proteomes" id="UP001595912">
    <property type="component" value="Unassembled WGS sequence"/>
</dbReference>
<dbReference type="SUPFAM" id="SSF55785">
    <property type="entry name" value="PYP-like sensor domain (PAS domain)"/>
    <property type="match status" value="1"/>
</dbReference>
<feature type="region of interest" description="Disordered" evidence="10">
    <location>
        <begin position="368"/>
        <end position="389"/>
    </location>
</feature>
<evidence type="ECO:0000256" key="1">
    <source>
        <dbReference type="ARBA" id="ARBA00000085"/>
    </source>
</evidence>
<dbReference type="SUPFAM" id="SSF55874">
    <property type="entry name" value="ATPase domain of HSP90 chaperone/DNA topoisomerase II/histidine kinase"/>
    <property type="match status" value="1"/>
</dbReference>
<dbReference type="InterPro" id="IPR036890">
    <property type="entry name" value="HATPase_C_sf"/>
</dbReference>
<dbReference type="InterPro" id="IPR003018">
    <property type="entry name" value="GAF"/>
</dbReference>
<sequence>MVPSAAALSTQCLAEFLAAVSAAPDAAAATLVAAERAARALEGEVGMVLGRDGAVSSVGFPVGRLPLAEIAEVVNRRTAMLEVPGAGSCHTVVVPLDGGSPGHLLVARLGDDGFSVDEVSLVRSMARVLDLTLGTMKTFEARQQAREEFDRIFMLSRALICTVGFDGYFKQVNPAFERTLGYSTAELLARPFLEFVYEEDRERTAAATKLLTEGRENTNFQNRYRCKGGSPRWLEWIALGVPEQRLIYASARDVTERKQFEDERERREEALRRSQEQLARLYTEFRRIADEQTALRRVATLVARGASPELVFTAVAEEVATLFGADNTTITRFEPDGEVTFMGGFPFRQPRGGARGKLDPHSAVTTVQATSRAARRDVDNAHRAGPTEAVADEARSAVASPIVVEDRIWGAISVAALVEQLPPDTECRLADFTELVATAIANAESRVELNTSRARIVATADQTRRRIERDLHDGAQQRLVTLALDLRAAQAELPPGLEALDAQLDRAVAGATDALEELREIARGIHPAILTEGGLRPALRALARRSPVPVELDIRVEVRLPEHVEVSTYYVVAEALTNAAKHAHASAVAVTVEADAVDGVLRVAVRDDGVGGADLTRGTGLLGLNDRVEALGGRVVLHSPPGVGTTLHMELPITAAGVNGARHFR</sequence>
<evidence type="ECO:0000256" key="7">
    <source>
        <dbReference type="ARBA" id="ARBA00022840"/>
    </source>
</evidence>
<dbReference type="CDD" id="cd16917">
    <property type="entry name" value="HATPase_UhpB-NarQ-NarX-like"/>
    <property type="match status" value="1"/>
</dbReference>
<evidence type="ECO:0000256" key="9">
    <source>
        <dbReference type="SAM" id="Coils"/>
    </source>
</evidence>
<dbReference type="Gene3D" id="1.20.5.1930">
    <property type="match status" value="1"/>
</dbReference>
<dbReference type="SUPFAM" id="SSF55781">
    <property type="entry name" value="GAF domain-like"/>
    <property type="match status" value="1"/>
</dbReference>
<evidence type="ECO:0000313" key="12">
    <source>
        <dbReference type="EMBL" id="MFC5008228.1"/>
    </source>
</evidence>
<dbReference type="Pfam" id="PF01590">
    <property type="entry name" value="GAF"/>
    <property type="match status" value="1"/>
</dbReference>
<keyword evidence="4" id="KW-0808">Transferase</keyword>
<dbReference type="RefSeq" id="WP_380128881.1">
    <property type="nucleotide sequence ID" value="NZ_JBHSIU010000130.1"/>
</dbReference>
<dbReference type="NCBIfam" id="TIGR00229">
    <property type="entry name" value="sensory_box"/>
    <property type="match status" value="1"/>
</dbReference>
<dbReference type="Pfam" id="PF02518">
    <property type="entry name" value="HATPase_c"/>
    <property type="match status" value="1"/>
</dbReference>
<comment type="catalytic activity">
    <reaction evidence="1">
        <text>ATP + protein L-histidine = ADP + protein N-phospho-L-histidine.</text>
        <dbReference type="EC" id="2.7.13.3"/>
    </reaction>
</comment>
<dbReference type="Gene3D" id="3.30.565.10">
    <property type="entry name" value="Histidine kinase-like ATPase, C-terminal domain"/>
    <property type="match status" value="1"/>
</dbReference>
<dbReference type="InterPro" id="IPR050482">
    <property type="entry name" value="Sensor_HK_TwoCompSys"/>
</dbReference>
<dbReference type="InterPro" id="IPR000014">
    <property type="entry name" value="PAS"/>
</dbReference>
<evidence type="ECO:0000313" key="13">
    <source>
        <dbReference type="Proteomes" id="UP001595912"/>
    </source>
</evidence>
<dbReference type="CDD" id="cd00130">
    <property type="entry name" value="PAS"/>
    <property type="match status" value="1"/>
</dbReference>
<dbReference type="Gene3D" id="3.30.450.40">
    <property type="match status" value="1"/>
</dbReference>
<dbReference type="InterPro" id="IPR003594">
    <property type="entry name" value="HATPase_dom"/>
</dbReference>
<evidence type="ECO:0000256" key="5">
    <source>
        <dbReference type="ARBA" id="ARBA00022741"/>
    </source>
</evidence>
<evidence type="ECO:0000256" key="3">
    <source>
        <dbReference type="ARBA" id="ARBA00022553"/>
    </source>
</evidence>
<reference evidence="13" key="1">
    <citation type="journal article" date="2019" name="Int. J. Syst. Evol. Microbiol.">
        <title>The Global Catalogue of Microorganisms (GCM) 10K type strain sequencing project: providing services to taxonomists for standard genome sequencing and annotation.</title>
        <authorList>
            <consortium name="The Broad Institute Genomics Platform"/>
            <consortium name="The Broad Institute Genome Sequencing Center for Infectious Disease"/>
            <person name="Wu L."/>
            <person name="Ma J."/>
        </authorList>
    </citation>
    <scope>NUCLEOTIDE SEQUENCE [LARGE SCALE GENOMIC DNA]</scope>
    <source>
        <strain evidence="13">CGMCC 4.7152</strain>
    </source>
</reference>
<evidence type="ECO:0000256" key="4">
    <source>
        <dbReference type="ARBA" id="ARBA00022679"/>
    </source>
</evidence>
<dbReference type="SMART" id="SM00091">
    <property type="entry name" value="PAS"/>
    <property type="match status" value="1"/>
</dbReference>
<dbReference type="PANTHER" id="PTHR24421">
    <property type="entry name" value="NITRATE/NITRITE SENSOR PROTEIN NARX-RELATED"/>
    <property type="match status" value="1"/>
</dbReference>
<keyword evidence="5" id="KW-0547">Nucleotide-binding</keyword>
<dbReference type="PROSITE" id="PS50112">
    <property type="entry name" value="PAS"/>
    <property type="match status" value="1"/>
</dbReference>
<dbReference type="EC" id="2.7.13.3" evidence="2"/>
<comment type="caution">
    <text evidence="12">The sequence shown here is derived from an EMBL/GenBank/DDBJ whole genome shotgun (WGS) entry which is preliminary data.</text>
</comment>
<dbReference type="InterPro" id="IPR035965">
    <property type="entry name" value="PAS-like_dom_sf"/>
</dbReference>
<dbReference type="SMART" id="SM00387">
    <property type="entry name" value="HATPase_c"/>
    <property type="match status" value="1"/>
</dbReference>
<evidence type="ECO:0000256" key="6">
    <source>
        <dbReference type="ARBA" id="ARBA00022777"/>
    </source>
</evidence>
<keyword evidence="7" id="KW-0067">ATP-binding</keyword>
<dbReference type="InterPro" id="IPR013655">
    <property type="entry name" value="PAS_fold_3"/>
</dbReference>
<accession>A0ABV9WKY8</accession>
<evidence type="ECO:0000259" key="11">
    <source>
        <dbReference type="PROSITE" id="PS50112"/>
    </source>
</evidence>
<keyword evidence="3" id="KW-0597">Phosphoprotein</keyword>
<organism evidence="12 13">
    <name type="scientific">Dactylosporangium cerinum</name>
    <dbReference type="NCBI Taxonomy" id="1434730"/>
    <lineage>
        <taxon>Bacteria</taxon>
        <taxon>Bacillati</taxon>
        <taxon>Actinomycetota</taxon>
        <taxon>Actinomycetes</taxon>
        <taxon>Micromonosporales</taxon>
        <taxon>Micromonosporaceae</taxon>
        <taxon>Dactylosporangium</taxon>
    </lineage>
</organism>
<proteinExistence type="predicted"/>
<evidence type="ECO:0000256" key="8">
    <source>
        <dbReference type="ARBA" id="ARBA00023012"/>
    </source>
</evidence>
<keyword evidence="13" id="KW-1185">Reference proteome</keyword>
<feature type="coiled-coil region" evidence="9">
    <location>
        <begin position="257"/>
        <end position="291"/>
    </location>
</feature>
<dbReference type="InterPro" id="IPR029016">
    <property type="entry name" value="GAF-like_dom_sf"/>
</dbReference>